<feature type="domain" description="CUE" evidence="2">
    <location>
        <begin position="78"/>
        <end position="121"/>
    </location>
</feature>
<comment type="caution">
    <text evidence="3">The sequence shown here is derived from an EMBL/GenBank/DDBJ whole genome shotgun (WGS) entry which is preliminary data.</text>
</comment>
<dbReference type="GO" id="GO:0031624">
    <property type="term" value="F:ubiquitin conjugating enzyme binding"/>
    <property type="evidence" value="ECO:0007669"/>
    <property type="project" value="TreeGrafter"/>
</dbReference>
<dbReference type="PANTHER" id="PTHR16461">
    <property type="entry name" value="TOLL-INTERACTING PROTEIN"/>
    <property type="match status" value="1"/>
</dbReference>
<dbReference type="EMBL" id="JACAZH010000001">
    <property type="protein sequence ID" value="KAF7376553.1"/>
    <property type="molecule type" value="Genomic_DNA"/>
</dbReference>
<keyword evidence="4" id="KW-1185">Reference proteome</keyword>
<evidence type="ECO:0000313" key="4">
    <source>
        <dbReference type="Proteomes" id="UP000623467"/>
    </source>
</evidence>
<dbReference type="Gene3D" id="1.10.8.10">
    <property type="entry name" value="DNA helicase RuvA subunit, C-terminal domain"/>
    <property type="match status" value="1"/>
</dbReference>
<dbReference type="OrthoDB" id="9942608at2759"/>
<feature type="compositionally biased region" description="Basic and acidic residues" evidence="1">
    <location>
        <begin position="9"/>
        <end position="24"/>
    </location>
</feature>
<reference evidence="3" key="1">
    <citation type="submission" date="2020-05" db="EMBL/GenBank/DDBJ databases">
        <title>Mycena genomes resolve the evolution of fungal bioluminescence.</title>
        <authorList>
            <person name="Tsai I.J."/>
        </authorList>
    </citation>
    <scope>NUCLEOTIDE SEQUENCE</scope>
    <source>
        <strain evidence="3">160909Yilan</strain>
    </source>
</reference>
<protein>
    <submittedName>
        <fullName evidence="3">CUE domain-containing protein</fullName>
    </submittedName>
</protein>
<dbReference type="SMART" id="SM00546">
    <property type="entry name" value="CUE"/>
    <property type="match status" value="1"/>
</dbReference>
<dbReference type="SUPFAM" id="SSF46934">
    <property type="entry name" value="UBA-like"/>
    <property type="match status" value="1"/>
</dbReference>
<feature type="region of interest" description="Disordered" evidence="1">
    <location>
        <begin position="1"/>
        <end position="75"/>
    </location>
</feature>
<organism evidence="3 4">
    <name type="scientific">Mycena sanguinolenta</name>
    <dbReference type="NCBI Taxonomy" id="230812"/>
    <lineage>
        <taxon>Eukaryota</taxon>
        <taxon>Fungi</taxon>
        <taxon>Dikarya</taxon>
        <taxon>Basidiomycota</taxon>
        <taxon>Agaricomycotina</taxon>
        <taxon>Agaricomycetes</taxon>
        <taxon>Agaricomycetidae</taxon>
        <taxon>Agaricales</taxon>
        <taxon>Marasmiineae</taxon>
        <taxon>Mycenaceae</taxon>
        <taxon>Mycena</taxon>
    </lineage>
</organism>
<feature type="compositionally biased region" description="Low complexity" evidence="1">
    <location>
        <begin position="275"/>
        <end position="289"/>
    </location>
</feature>
<feature type="compositionally biased region" description="Low complexity" evidence="1">
    <location>
        <begin position="249"/>
        <end position="261"/>
    </location>
</feature>
<dbReference type="CDD" id="cd14279">
    <property type="entry name" value="CUE"/>
    <property type="match status" value="1"/>
</dbReference>
<feature type="region of interest" description="Disordered" evidence="1">
    <location>
        <begin position="158"/>
        <end position="181"/>
    </location>
</feature>
<dbReference type="PANTHER" id="PTHR16461:SF5">
    <property type="entry name" value="TOLL-INTERACTING PROTEIN"/>
    <property type="match status" value="1"/>
</dbReference>
<name>A0A8H6ZCQ9_9AGAR</name>
<proteinExistence type="predicted"/>
<dbReference type="AlphaFoldDB" id="A0A8H6ZCQ9"/>
<evidence type="ECO:0000313" key="3">
    <source>
        <dbReference type="EMBL" id="KAF7376553.1"/>
    </source>
</evidence>
<accession>A0A8H6ZCQ9</accession>
<dbReference type="Proteomes" id="UP000623467">
    <property type="component" value="Unassembled WGS sequence"/>
</dbReference>
<dbReference type="GO" id="GO:0043130">
    <property type="term" value="F:ubiquitin binding"/>
    <property type="evidence" value="ECO:0007669"/>
    <property type="project" value="InterPro"/>
</dbReference>
<feature type="region of interest" description="Disordered" evidence="1">
    <location>
        <begin position="222"/>
        <end position="360"/>
    </location>
</feature>
<dbReference type="GO" id="GO:0006511">
    <property type="term" value="P:ubiquitin-dependent protein catabolic process"/>
    <property type="evidence" value="ECO:0007669"/>
    <property type="project" value="TreeGrafter"/>
</dbReference>
<evidence type="ECO:0000259" key="2">
    <source>
        <dbReference type="PROSITE" id="PS51140"/>
    </source>
</evidence>
<dbReference type="Pfam" id="PF02845">
    <property type="entry name" value="CUE"/>
    <property type="match status" value="1"/>
</dbReference>
<sequence>MSAPSDTAVEDHAKLEAEVAKPEPETSDSPPGPAADTVATEAPAPAETPAAPAALTEPTITPVLAPEPAAPPRQRELVADARLGVLRAMFPDFDDSLLQSVLDSVQGNTDRAIDALLGMSDPDYQGEPVPQQAQPQVSRLRVSHKQVVIPMNGLTTLGARKSSLSNRPQVQRRGYSDPPERDTMQELGEQFNKFAESGKKTIGSLFSKVKAKIQEFDQSMNQSPANATYGGVGGDTYPYDTNQNPYPSRQAAAAQRQAQAQMPAYYDPNAGDPQTYSPPGSASATAAGYDVGAPVSMGTPSPPNTNSGAPQIDAGKLGMLPKRPVSLLRTNPPPSSSTGAPPSSDDELEYAENPFEEGKK</sequence>
<feature type="compositionally biased region" description="Low complexity" evidence="1">
    <location>
        <begin position="34"/>
        <end position="62"/>
    </location>
</feature>
<dbReference type="PROSITE" id="PS51140">
    <property type="entry name" value="CUE"/>
    <property type="match status" value="1"/>
</dbReference>
<dbReference type="InterPro" id="IPR003892">
    <property type="entry name" value="CUE"/>
</dbReference>
<dbReference type="GO" id="GO:0005737">
    <property type="term" value="C:cytoplasm"/>
    <property type="evidence" value="ECO:0007669"/>
    <property type="project" value="TreeGrafter"/>
</dbReference>
<gene>
    <name evidence="3" type="ORF">MSAN_00071600</name>
</gene>
<dbReference type="InterPro" id="IPR009060">
    <property type="entry name" value="UBA-like_sf"/>
</dbReference>
<evidence type="ECO:0000256" key="1">
    <source>
        <dbReference type="SAM" id="MobiDB-lite"/>
    </source>
</evidence>